<sequence length="406" mass="40987">MSARRDTSALAVASLVSGALAYVVFATTTRALGTEQAAPVAVLWTWWGLSAAAITFPVQHWMARSVAAHGGFAAVRAALPSVAGLSLAVAGLAGVVAWLLRDPLFHRDDAGFPALVAALTFGSFAMGAVRGALTAHERFRDLAVTIVAENGLRTVGVIALWAAGVDSPLAYGLVLVAGHACGLAWTSALALPATGEPGSDPRRSALSLLAGASAGQLLAQFVLTGGPLVLAVQGGAATDVTALFVALAVYRAPFIVALGVVPQLTGRVTRSVVEGRHDEVRRLRRTLLAGTAVLGAGAVAVGLWVAPPIVRLVFGADADLPGRPSALLAVGSVLAVANLVATVLAIAHGHARIAAVGWLAGMAGAAVVLLTDLAALDRIGTAFLVAEAIAFAVLLGVRSPRTPRSG</sequence>
<feature type="transmembrane region" description="Helical" evidence="6">
    <location>
        <begin position="77"/>
        <end position="100"/>
    </location>
</feature>
<comment type="subcellular location">
    <subcellularLocation>
        <location evidence="1">Cell membrane</location>
        <topology evidence="1">Multi-pass membrane protein</topology>
    </subcellularLocation>
</comment>
<accession>A0A7Y9ZDW7</accession>
<keyword evidence="2" id="KW-1003">Cell membrane</keyword>
<dbReference type="PANTHER" id="PTHR30250">
    <property type="entry name" value="PST FAMILY PREDICTED COLANIC ACID TRANSPORTER"/>
    <property type="match status" value="1"/>
</dbReference>
<organism evidence="7 8">
    <name type="scientific">Nocardioides aromaticivorans</name>
    <dbReference type="NCBI Taxonomy" id="200618"/>
    <lineage>
        <taxon>Bacteria</taxon>
        <taxon>Bacillati</taxon>
        <taxon>Actinomycetota</taxon>
        <taxon>Actinomycetes</taxon>
        <taxon>Propionibacteriales</taxon>
        <taxon>Nocardioidaceae</taxon>
        <taxon>Nocardioides</taxon>
    </lineage>
</organism>
<gene>
    <name evidence="7" type="ORF">BJ993_000722</name>
</gene>
<name>A0A7Y9ZDW7_9ACTN</name>
<feature type="transmembrane region" description="Helical" evidence="6">
    <location>
        <begin position="379"/>
        <end position="397"/>
    </location>
</feature>
<dbReference type="Proteomes" id="UP000562045">
    <property type="component" value="Unassembled WGS sequence"/>
</dbReference>
<evidence type="ECO:0000256" key="5">
    <source>
        <dbReference type="ARBA" id="ARBA00023136"/>
    </source>
</evidence>
<keyword evidence="5 6" id="KW-0472">Membrane</keyword>
<feature type="transmembrane region" description="Helical" evidence="6">
    <location>
        <begin position="243"/>
        <end position="265"/>
    </location>
</feature>
<keyword evidence="3 6" id="KW-0812">Transmembrane</keyword>
<dbReference type="InterPro" id="IPR050833">
    <property type="entry name" value="Poly_Biosynth_Transport"/>
</dbReference>
<feature type="transmembrane region" description="Helical" evidence="6">
    <location>
        <begin position="205"/>
        <end position="223"/>
    </location>
</feature>
<evidence type="ECO:0000256" key="4">
    <source>
        <dbReference type="ARBA" id="ARBA00022989"/>
    </source>
</evidence>
<feature type="transmembrane region" description="Helical" evidence="6">
    <location>
        <begin position="112"/>
        <end position="133"/>
    </location>
</feature>
<dbReference type="AlphaFoldDB" id="A0A7Y9ZDW7"/>
<feature type="transmembrane region" description="Helical" evidence="6">
    <location>
        <begin position="169"/>
        <end position="193"/>
    </location>
</feature>
<feature type="transmembrane region" description="Helical" evidence="6">
    <location>
        <begin position="142"/>
        <end position="163"/>
    </location>
</feature>
<dbReference type="PANTHER" id="PTHR30250:SF11">
    <property type="entry name" value="O-ANTIGEN TRANSPORTER-RELATED"/>
    <property type="match status" value="1"/>
</dbReference>
<evidence type="ECO:0000313" key="7">
    <source>
        <dbReference type="EMBL" id="NYI43642.1"/>
    </source>
</evidence>
<dbReference type="EMBL" id="JACBZM010000001">
    <property type="protein sequence ID" value="NYI43642.1"/>
    <property type="molecule type" value="Genomic_DNA"/>
</dbReference>
<evidence type="ECO:0000256" key="1">
    <source>
        <dbReference type="ARBA" id="ARBA00004651"/>
    </source>
</evidence>
<evidence type="ECO:0000256" key="3">
    <source>
        <dbReference type="ARBA" id="ARBA00022692"/>
    </source>
</evidence>
<dbReference type="InterPro" id="IPR002797">
    <property type="entry name" value="Polysacc_synth"/>
</dbReference>
<reference evidence="7 8" key="1">
    <citation type="submission" date="2020-07" db="EMBL/GenBank/DDBJ databases">
        <title>Sequencing the genomes of 1000 actinobacteria strains.</title>
        <authorList>
            <person name="Klenk H.-P."/>
        </authorList>
    </citation>
    <scope>NUCLEOTIDE SEQUENCE [LARGE SCALE GENOMIC DNA]</scope>
    <source>
        <strain evidence="7 8">DSM 15131</strain>
    </source>
</reference>
<feature type="transmembrane region" description="Helical" evidence="6">
    <location>
        <begin position="286"/>
        <end position="306"/>
    </location>
</feature>
<keyword evidence="4 6" id="KW-1133">Transmembrane helix</keyword>
<comment type="caution">
    <text evidence="7">The sequence shown here is derived from an EMBL/GenBank/DDBJ whole genome shotgun (WGS) entry which is preliminary data.</text>
</comment>
<dbReference type="Pfam" id="PF01943">
    <property type="entry name" value="Polysacc_synt"/>
    <property type="match status" value="1"/>
</dbReference>
<protein>
    <submittedName>
        <fullName evidence="7">O-antigen/teichoic acid export membrane protein</fullName>
    </submittedName>
</protein>
<dbReference type="GO" id="GO:0005886">
    <property type="term" value="C:plasma membrane"/>
    <property type="evidence" value="ECO:0007669"/>
    <property type="project" value="UniProtKB-SubCell"/>
</dbReference>
<feature type="transmembrane region" description="Helical" evidence="6">
    <location>
        <begin position="353"/>
        <end position="373"/>
    </location>
</feature>
<dbReference type="RefSeq" id="WP_179647771.1">
    <property type="nucleotide sequence ID" value="NZ_JACBZM010000001.1"/>
</dbReference>
<feature type="transmembrane region" description="Helical" evidence="6">
    <location>
        <begin position="326"/>
        <end position="346"/>
    </location>
</feature>
<evidence type="ECO:0000256" key="6">
    <source>
        <dbReference type="SAM" id="Phobius"/>
    </source>
</evidence>
<proteinExistence type="predicted"/>
<evidence type="ECO:0000313" key="8">
    <source>
        <dbReference type="Proteomes" id="UP000562045"/>
    </source>
</evidence>
<evidence type="ECO:0000256" key="2">
    <source>
        <dbReference type="ARBA" id="ARBA00022475"/>
    </source>
</evidence>
<feature type="transmembrane region" description="Helical" evidence="6">
    <location>
        <begin position="36"/>
        <end position="56"/>
    </location>
</feature>